<dbReference type="Gene3D" id="3.40.1170.60">
    <property type="match status" value="1"/>
</dbReference>
<feature type="domain" description="BRCT" evidence="1">
    <location>
        <begin position="25"/>
        <end position="112"/>
    </location>
</feature>
<dbReference type="Gene3D" id="3.40.50.10190">
    <property type="entry name" value="BRCT domain"/>
    <property type="match status" value="1"/>
</dbReference>
<dbReference type="InterPro" id="IPR043502">
    <property type="entry name" value="DNA/RNA_pol_sf"/>
</dbReference>
<dbReference type="PROSITE" id="PS50173">
    <property type="entry name" value="UMUC"/>
    <property type="match status" value="1"/>
</dbReference>
<evidence type="ECO:0008006" key="5">
    <source>
        <dbReference type="Google" id="ProtNLM"/>
    </source>
</evidence>
<evidence type="ECO:0000313" key="3">
    <source>
        <dbReference type="EMBL" id="KAJ8868119.1"/>
    </source>
</evidence>
<dbReference type="PANTHER" id="PTHR45990:SF1">
    <property type="entry name" value="DNA REPAIR PROTEIN REV1"/>
    <property type="match status" value="1"/>
</dbReference>
<feature type="domain" description="UmuC" evidence="2">
    <location>
        <begin position="317"/>
        <end position="543"/>
    </location>
</feature>
<dbReference type="Gene3D" id="6.10.250.1490">
    <property type="match status" value="1"/>
</dbReference>
<name>A0ABQ9G6N5_9NEOP</name>
<dbReference type="SUPFAM" id="SSF56672">
    <property type="entry name" value="DNA/RNA polymerases"/>
    <property type="match status" value="1"/>
</dbReference>
<dbReference type="Proteomes" id="UP001159363">
    <property type="component" value="Chromosome 14"/>
</dbReference>
<dbReference type="PANTHER" id="PTHR45990">
    <property type="entry name" value="DNA REPAIR PROTEIN REV1"/>
    <property type="match status" value="1"/>
</dbReference>
<evidence type="ECO:0000259" key="2">
    <source>
        <dbReference type="PROSITE" id="PS50173"/>
    </source>
</evidence>
<proteinExistence type="predicted"/>
<dbReference type="CDD" id="cd17719">
    <property type="entry name" value="BRCT_Rev1"/>
    <property type="match status" value="1"/>
</dbReference>
<sequence length="975" mass="108653">MGGYMAAKKYKLEQQFSEDAAQEAIRGKIFTGVAIFVNGYTRPTAEELKQIMLQHGGTYHQYKSQVTTHVIASNLPDSKVRQLKEQSKVVRPEWVTDSLAAGRLLDYRKYLLCPLQPRGQAQLNFPSARRYVSDFTAASHSHSGEFEVVQNAIQYFLWPTYFLQHFGVLQSDTVGKLLKKRSQNTEIVYGWKEHLKSSSVIPIKSHMIQPAQEPARLASDDNFLSEFYSNSRLHHISTMGAAFKQYVGRLRSANSGHFPGLDRLRARKSCSDDDLLSGCTAICQYPDAISKALKIVVLPVSRSIWVRSMAGGAIGVVMHVDMDCFFVSVGLRARPHLRGLPVAVTHARGNPSAHSSSSSRKQEYDCYRQRLEKKLGEAAAARPSRIDGLDEGSSMSEVASCSYEARQAGIKNGMFLGAALKLCPNLRTIPYDFEAYQQVSYSLYDTVAEYTLDIEAVSCDEMFVDCTELLHQAGVAPLEFATVLRGEIEERTGCTASTGFGGNALLARLATRRAKPDGQFVLATSEVERFMEDIEVSDLPDVGHRIANPFACDITCQTVQNNDVLSQSYEEDIKVGPLTGEHIYQVEGRVCDSAFSTYNETMQRASSALIRFGLRFEDNSLVVHLDASYMVYDTIKLQHRVKSVRSGRRVVCLQVVVISPSIPSSSKKYGAYGICYEFHYFSNLQQHSVKVHTKSATFYQTINDGLLRELNLLPDFLMNIALKMGTLSPSVEGKSFNILSKGCGILPKTLDCTYATFGIIADVMHTGGMHIAPVLVETEHAVVKILVLGTDNIRLTEFDILALPEGHSIERIITQHHCQRDTNFKFSIYIYWYFVDFFETSSGYFGHRKTKMGVFCLSTCLNPGGTVAENLCSVWLSLSLKYELVTKLQFTLMTFTGNMFTGKVDLCSLLAPYIVPCIFAFAKVSVVLKAMCSISAFFHFVLLKTCSNRSLNSFFGGPDNNTLSYETRKKSDNSI</sequence>
<dbReference type="PROSITE" id="PS50172">
    <property type="entry name" value="BRCT"/>
    <property type="match status" value="1"/>
</dbReference>
<dbReference type="InterPro" id="IPR036420">
    <property type="entry name" value="BRCT_dom_sf"/>
</dbReference>
<dbReference type="SUPFAM" id="SSF52113">
    <property type="entry name" value="BRCT domain"/>
    <property type="match status" value="1"/>
</dbReference>
<dbReference type="Pfam" id="PF00817">
    <property type="entry name" value="IMS"/>
    <property type="match status" value="1"/>
</dbReference>
<organism evidence="3 4">
    <name type="scientific">Dryococelus australis</name>
    <dbReference type="NCBI Taxonomy" id="614101"/>
    <lineage>
        <taxon>Eukaryota</taxon>
        <taxon>Metazoa</taxon>
        <taxon>Ecdysozoa</taxon>
        <taxon>Arthropoda</taxon>
        <taxon>Hexapoda</taxon>
        <taxon>Insecta</taxon>
        <taxon>Pterygota</taxon>
        <taxon>Neoptera</taxon>
        <taxon>Polyneoptera</taxon>
        <taxon>Phasmatodea</taxon>
        <taxon>Verophasmatodea</taxon>
        <taxon>Anareolatae</taxon>
        <taxon>Phasmatidae</taxon>
        <taxon>Eurycanthinae</taxon>
        <taxon>Dryococelus</taxon>
    </lineage>
</organism>
<gene>
    <name evidence="3" type="ORF">PR048_031928</name>
</gene>
<keyword evidence="4" id="KW-1185">Reference proteome</keyword>
<reference evidence="3 4" key="1">
    <citation type="submission" date="2023-02" db="EMBL/GenBank/DDBJ databases">
        <title>LHISI_Scaffold_Assembly.</title>
        <authorList>
            <person name="Stuart O.P."/>
            <person name="Cleave R."/>
            <person name="Magrath M.J.L."/>
            <person name="Mikheyev A.S."/>
        </authorList>
    </citation>
    <scope>NUCLEOTIDE SEQUENCE [LARGE SCALE GENOMIC DNA]</scope>
    <source>
        <strain evidence="3">Daus_M_001</strain>
        <tissue evidence="3">Leg muscle</tissue>
    </source>
</reference>
<comment type="caution">
    <text evidence="3">The sequence shown here is derived from an EMBL/GenBank/DDBJ whole genome shotgun (WGS) entry which is preliminary data.</text>
</comment>
<dbReference type="Pfam" id="PF00533">
    <property type="entry name" value="BRCT"/>
    <property type="match status" value="1"/>
</dbReference>
<evidence type="ECO:0000313" key="4">
    <source>
        <dbReference type="Proteomes" id="UP001159363"/>
    </source>
</evidence>
<accession>A0ABQ9G6N5</accession>
<evidence type="ECO:0000259" key="1">
    <source>
        <dbReference type="PROSITE" id="PS50172"/>
    </source>
</evidence>
<protein>
    <recommendedName>
        <fullName evidence="5">DNA repair protein REV1</fullName>
    </recommendedName>
</protein>
<dbReference type="InterPro" id="IPR043128">
    <property type="entry name" value="Rev_trsase/Diguanyl_cyclase"/>
</dbReference>
<dbReference type="InterPro" id="IPR001126">
    <property type="entry name" value="UmuC"/>
</dbReference>
<dbReference type="EMBL" id="JARBHB010000015">
    <property type="protein sequence ID" value="KAJ8868119.1"/>
    <property type="molecule type" value="Genomic_DNA"/>
</dbReference>
<dbReference type="SMART" id="SM00292">
    <property type="entry name" value="BRCT"/>
    <property type="match status" value="1"/>
</dbReference>
<dbReference type="InterPro" id="IPR001357">
    <property type="entry name" value="BRCT_dom"/>
</dbReference>
<dbReference type="Gene3D" id="3.30.70.270">
    <property type="match status" value="2"/>
</dbReference>